<protein>
    <recommendedName>
        <fullName evidence="1">Restriction endonuclease type IV Mrr domain-containing protein</fullName>
    </recommendedName>
</protein>
<organism evidence="2 3">
    <name type="scientific">Streptomyces djakartensis</name>
    <dbReference type="NCBI Taxonomy" id="68193"/>
    <lineage>
        <taxon>Bacteria</taxon>
        <taxon>Bacillati</taxon>
        <taxon>Actinomycetota</taxon>
        <taxon>Actinomycetes</taxon>
        <taxon>Kitasatosporales</taxon>
        <taxon>Streptomycetaceae</taxon>
        <taxon>Streptomyces</taxon>
    </lineage>
</organism>
<sequence>MLEELLEDVQAAGFEIRETEKGFAFRVPCSPATLFLQRITDEVVYAAIYLRTTSWEWNGERSDLHDAFSTIIAAYFAVNEVASCGLHDVPHPAGAPDGEVYARFITFDQPGGGYFNVAKSTRELEEVIATLYSAELFLHNYLPMHPGITDPETPWDSVEEWQSEAGRALGEAADSIQDAFGIRESPEWAYYRCASEDVSVFRSRQVSRMFQELANVSEVKNLQGVSGHLQIRGDLQNYVATQKIDRAGRILRELGEESAPQLATTIALENSLIFPHGELTILVGSESGRGGFDKERNLVLPRHRDEVDFLFRGVTYSWASRVDGGRFQDLVQDLLEREPGVVSVRSVGNANEGDGGRDHLVDWFTPIQDDNVTVDNAVNLTRKMKVVVQCKALKASIGKSKIPDILDTLDREDATGYLLAASGSVGVTAIDHLLHLRKKYRFFTDWWSRHEIEERLQRNPDIENKYPDIVKRVLL</sequence>
<accession>A0ABQ3ABN8</accession>
<dbReference type="RefSeq" id="WP_190200917.1">
    <property type="nucleotide sequence ID" value="NZ_BMWE01000022.1"/>
</dbReference>
<proteinExistence type="predicted"/>
<reference evidence="3" key="1">
    <citation type="journal article" date="2019" name="Int. J. Syst. Evol. Microbiol.">
        <title>The Global Catalogue of Microorganisms (GCM) 10K type strain sequencing project: providing services to taxonomists for standard genome sequencing and annotation.</title>
        <authorList>
            <consortium name="The Broad Institute Genomics Platform"/>
            <consortium name="The Broad Institute Genome Sequencing Center for Infectious Disease"/>
            <person name="Wu L."/>
            <person name="Ma J."/>
        </authorList>
    </citation>
    <scope>NUCLEOTIDE SEQUENCE [LARGE SCALE GENOMIC DNA]</scope>
    <source>
        <strain evidence="3">JCM 4957</strain>
    </source>
</reference>
<evidence type="ECO:0000313" key="3">
    <source>
        <dbReference type="Proteomes" id="UP000653308"/>
    </source>
</evidence>
<name>A0ABQ3ABN8_9ACTN</name>
<comment type="caution">
    <text evidence="2">The sequence shown here is derived from an EMBL/GenBank/DDBJ whole genome shotgun (WGS) entry which is preliminary data.</text>
</comment>
<dbReference type="InterPro" id="IPR007560">
    <property type="entry name" value="Restrct_endonuc_IV_Mrr"/>
</dbReference>
<evidence type="ECO:0000259" key="1">
    <source>
        <dbReference type="Pfam" id="PF04471"/>
    </source>
</evidence>
<gene>
    <name evidence="2" type="ORF">GCM10010384_58070</name>
</gene>
<dbReference type="Proteomes" id="UP000653308">
    <property type="component" value="Unassembled WGS sequence"/>
</dbReference>
<dbReference type="EMBL" id="BMWE01000022">
    <property type="protein sequence ID" value="GGY43642.1"/>
    <property type="molecule type" value="Genomic_DNA"/>
</dbReference>
<feature type="domain" description="Restriction endonuclease type IV Mrr" evidence="1">
    <location>
        <begin position="321"/>
        <end position="430"/>
    </location>
</feature>
<dbReference type="Pfam" id="PF04471">
    <property type="entry name" value="Mrr_cat"/>
    <property type="match status" value="1"/>
</dbReference>
<keyword evidence="3" id="KW-1185">Reference proteome</keyword>
<evidence type="ECO:0000313" key="2">
    <source>
        <dbReference type="EMBL" id="GGY43642.1"/>
    </source>
</evidence>